<name>A0AAN6PEE7_9PEZI</name>
<proteinExistence type="predicted"/>
<evidence type="ECO:0000313" key="1">
    <source>
        <dbReference type="EMBL" id="KAK4039102.1"/>
    </source>
</evidence>
<dbReference type="AlphaFoldDB" id="A0AAN6PEE7"/>
<keyword evidence="2" id="KW-1185">Reference proteome</keyword>
<organism evidence="1 2">
    <name type="scientific">Parachaetomium inaequale</name>
    <dbReference type="NCBI Taxonomy" id="2588326"/>
    <lineage>
        <taxon>Eukaryota</taxon>
        <taxon>Fungi</taxon>
        <taxon>Dikarya</taxon>
        <taxon>Ascomycota</taxon>
        <taxon>Pezizomycotina</taxon>
        <taxon>Sordariomycetes</taxon>
        <taxon>Sordariomycetidae</taxon>
        <taxon>Sordariales</taxon>
        <taxon>Chaetomiaceae</taxon>
        <taxon>Parachaetomium</taxon>
    </lineage>
</organism>
<dbReference type="EMBL" id="MU854410">
    <property type="protein sequence ID" value="KAK4039102.1"/>
    <property type="molecule type" value="Genomic_DNA"/>
</dbReference>
<feature type="non-terminal residue" evidence="1">
    <location>
        <position position="1"/>
    </location>
</feature>
<evidence type="ECO:0000313" key="2">
    <source>
        <dbReference type="Proteomes" id="UP001303115"/>
    </source>
</evidence>
<reference evidence="2" key="1">
    <citation type="journal article" date="2023" name="Mol. Phylogenet. Evol.">
        <title>Genome-scale phylogeny and comparative genomics of the fungal order Sordariales.</title>
        <authorList>
            <person name="Hensen N."/>
            <person name="Bonometti L."/>
            <person name="Westerberg I."/>
            <person name="Brannstrom I.O."/>
            <person name="Guillou S."/>
            <person name="Cros-Aarteil S."/>
            <person name="Calhoun S."/>
            <person name="Haridas S."/>
            <person name="Kuo A."/>
            <person name="Mondo S."/>
            <person name="Pangilinan J."/>
            <person name="Riley R."/>
            <person name="LaButti K."/>
            <person name="Andreopoulos B."/>
            <person name="Lipzen A."/>
            <person name="Chen C."/>
            <person name="Yan M."/>
            <person name="Daum C."/>
            <person name="Ng V."/>
            <person name="Clum A."/>
            <person name="Steindorff A."/>
            <person name="Ohm R.A."/>
            <person name="Martin F."/>
            <person name="Silar P."/>
            <person name="Natvig D.O."/>
            <person name="Lalanne C."/>
            <person name="Gautier V."/>
            <person name="Ament-Velasquez S.L."/>
            <person name="Kruys A."/>
            <person name="Hutchinson M.I."/>
            <person name="Powell A.J."/>
            <person name="Barry K."/>
            <person name="Miller A.N."/>
            <person name="Grigoriev I.V."/>
            <person name="Debuchy R."/>
            <person name="Gladieux P."/>
            <person name="Hiltunen Thoren M."/>
            <person name="Johannesson H."/>
        </authorList>
    </citation>
    <scope>NUCLEOTIDE SEQUENCE [LARGE SCALE GENOMIC DNA]</scope>
    <source>
        <strain evidence="2">CBS 284.82</strain>
    </source>
</reference>
<gene>
    <name evidence="1" type="ORF">C8A01DRAFT_16881</name>
</gene>
<accession>A0AAN6PEE7</accession>
<protein>
    <submittedName>
        <fullName evidence="1">Uncharacterized protein</fullName>
    </submittedName>
</protein>
<comment type="caution">
    <text evidence="1">The sequence shown here is derived from an EMBL/GenBank/DDBJ whole genome shotgun (WGS) entry which is preliminary data.</text>
</comment>
<sequence length="132" mass="15155">ICRRYERYARCGHLIRSWWKPTDLQRCQEAKDRARRTGKSIKRCSTAHGGRSTHVTNDNSTICDKTACYVSYYLMPYGWVCHRCGGINGRNVDKCRHSDVRDYSSSSSGSSDSACGHHPYKKCNPYSSQNRH</sequence>
<dbReference type="Proteomes" id="UP001303115">
    <property type="component" value="Unassembled WGS sequence"/>
</dbReference>